<gene>
    <name evidence="2" type="ORF">SAMN00777080_2795</name>
</gene>
<accession>A0A1W2H5E5</accession>
<dbReference type="AlphaFoldDB" id="A0A1W2H5E5"/>
<feature type="transmembrane region" description="Helical" evidence="1">
    <location>
        <begin position="43"/>
        <end position="61"/>
    </location>
</feature>
<evidence type="ECO:0000256" key="1">
    <source>
        <dbReference type="SAM" id="Phobius"/>
    </source>
</evidence>
<dbReference type="EMBL" id="LT838813">
    <property type="protein sequence ID" value="SMD44177.1"/>
    <property type="molecule type" value="Genomic_DNA"/>
</dbReference>
<keyword evidence="3" id="KW-1185">Reference proteome</keyword>
<evidence type="ECO:0000313" key="2">
    <source>
        <dbReference type="EMBL" id="SMD44177.1"/>
    </source>
</evidence>
<name>A0A1W2H5E5_9BACT</name>
<feature type="transmembrane region" description="Helical" evidence="1">
    <location>
        <begin position="12"/>
        <end position="31"/>
    </location>
</feature>
<protein>
    <submittedName>
        <fullName evidence="2">Uncharacterized protein</fullName>
    </submittedName>
</protein>
<feature type="transmembrane region" description="Helical" evidence="1">
    <location>
        <begin position="73"/>
        <end position="90"/>
    </location>
</feature>
<organism evidence="2 3">
    <name type="scientific">Aquiflexum balticum DSM 16537</name>
    <dbReference type="NCBI Taxonomy" id="758820"/>
    <lineage>
        <taxon>Bacteria</taxon>
        <taxon>Pseudomonadati</taxon>
        <taxon>Bacteroidota</taxon>
        <taxon>Cytophagia</taxon>
        <taxon>Cytophagales</taxon>
        <taxon>Cyclobacteriaceae</taxon>
        <taxon>Aquiflexum</taxon>
    </lineage>
</organism>
<reference evidence="3" key="1">
    <citation type="submission" date="2017-04" db="EMBL/GenBank/DDBJ databases">
        <authorList>
            <person name="Varghese N."/>
            <person name="Submissions S."/>
        </authorList>
    </citation>
    <scope>NUCLEOTIDE SEQUENCE [LARGE SCALE GENOMIC DNA]</scope>
    <source>
        <strain evidence="3">DSM 16537</strain>
    </source>
</reference>
<keyword evidence="1" id="KW-0472">Membrane</keyword>
<keyword evidence="1" id="KW-0812">Transmembrane</keyword>
<dbReference type="Proteomes" id="UP000192333">
    <property type="component" value="Chromosome I"/>
</dbReference>
<keyword evidence="1" id="KW-1133">Transmembrane helix</keyword>
<evidence type="ECO:0000313" key="3">
    <source>
        <dbReference type="Proteomes" id="UP000192333"/>
    </source>
</evidence>
<proteinExistence type="predicted"/>
<sequence length="260" mass="30423">MTGHAMNEKKALAILIFLICVSIPILTLALFPSTMGEDLYVMFFYYPLIFLVGGLSAWAYYKFGEKVKIHKAGWLILILLLDFVILTSFYPKGENSPINQLQVARQVVHDYENLEPVDLFEAIDKRDYLRITALYHKFSLPTETYVVKYCFNDNILNCETLYRKFDFLIMDNKVVSNNPDFDYQLDLKEGTFTFSDTVETIDFQMTIRYPDFRVTAQWKDIGNLRVIVFETKPKFDYGFTKLFEKYLDITQGTKEKMPPV</sequence>